<keyword evidence="1" id="KW-0812">Transmembrane</keyword>
<dbReference type="RefSeq" id="WP_209481139.1">
    <property type="nucleotide sequence ID" value="NZ_JAGGKK010000014.1"/>
</dbReference>
<keyword evidence="1" id="KW-1133">Transmembrane helix</keyword>
<protein>
    <recommendedName>
        <fullName evidence="4">Permease</fullName>
    </recommendedName>
</protein>
<feature type="transmembrane region" description="Helical" evidence="1">
    <location>
        <begin position="7"/>
        <end position="24"/>
    </location>
</feature>
<feature type="transmembrane region" description="Helical" evidence="1">
    <location>
        <begin position="366"/>
        <end position="394"/>
    </location>
</feature>
<keyword evidence="1" id="KW-0472">Membrane</keyword>
<feature type="transmembrane region" description="Helical" evidence="1">
    <location>
        <begin position="200"/>
        <end position="224"/>
    </location>
</feature>
<dbReference type="Proteomes" id="UP001519328">
    <property type="component" value="Unassembled WGS sequence"/>
</dbReference>
<evidence type="ECO:0000313" key="2">
    <source>
        <dbReference type="EMBL" id="MBP1949652.1"/>
    </source>
</evidence>
<gene>
    <name evidence="2" type="ORF">J2Z82_002592</name>
</gene>
<name>A0ABS4HGU5_9BACI</name>
<dbReference type="EMBL" id="JAGGKK010000014">
    <property type="protein sequence ID" value="MBP1949652.1"/>
    <property type="molecule type" value="Genomic_DNA"/>
</dbReference>
<sequence>MYLSRILRLSIFIYGLLHFVTFFVDSDLLADFQALSGFLILLFAGINLTLKQFKLPLVLFLTGLITIMLAGDSFFENLQDGLLQMSSIIGLLIIVPMIGWVLREEPYIEEIIGLAHRMLDTSRKFYSGMIIFTHIISYFLLFGAIPLMYRFVDDILINQQGEAWENFKGTALLRAFALSTLWIISIPSFTFAVEALNASLWVTILQGFVVTVCAIAVAVIFSYFDEKRYGVDLTSEIKTEIDKVVSHSSNRKQQIRNFLEFAFLFITLFGSIFLLYELLSIPLMVLIPLVIIVWTSIYFTMKKRPVKLFRQTAEYYREGLISQGYQFSIMLAAGVMILGINQTGLGTNFIEMIYNLQEIIPFFNMLYFLPFIVIILGFMALGPLTVMVLVAGILESISLPYPPELIVLSITSGSAISILLSPLIMPVIILSGTNGLSGYKNGIKFNLKYAIALYVMVQLYLQIAVYNL</sequence>
<feature type="transmembrane region" description="Helical" evidence="1">
    <location>
        <begin position="283"/>
        <end position="301"/>
    </location>
</feature>
<feature type="transmembrane region" description="Helical" evidence="1">
    <location>
        <begin position="325"/>
        <end position="345"/>
    </location>
</feature>
<feature type="transmembrane region" description="Helical" evidence="1">
    <location>
        <begin position="406"/>
        <end position="429"/>
    </location>
</feature>
<evidence type="ECO:0000313" key="3">
    <source>
        <dbReference type="Proteomes" id="UP001519328"/>
    </source>
</evidence>
<evidence type="ECO:0008006" key="4">
    <source>
        <dbReference type="Google" id="ProtNLM"/>
    </source>
</evidence>
<evidence type="ECO:0000256" key="1">
    <source>
        <dbReference type="SAM" id="Phobius"/>
    </source>
</evidence>
<feature type="transmembrane region" description="Helical" evidence="1">
    <location>
        <begin position="258"/>
        <end position="276"/>
    </location>
</feature>
<keyword evidence="3" id="KW-1185">Reference proteome</keyword>
<proteinExistence type="predicted"/>
<feature type="transmembrane region" description="Helical" evidence="1">
    <location>
        <begin position="30"/>
        <end position="50"/>
    </location>
</feature>
<comment type="caution">
    <text evidence="2">The sequence shown here is derived from an EMBL/GenBank/DDBJ whole genome shotgun (WGS) entry which is preliminary data.</text>
</comment>
<feature type="transmembrane region" description="Helical" evidence="1">
    <location>
        <begin position="57"/>
        <end position="75"/>
    </location>
</feature>
<feature type="transmembrane region" description="Helical" evidence="1">
    <location>
        <begin position="125"/>
        <end position="151"/>
    </location>
</feature>
<reference evidence="2 3" key="1">
    <citation type="submission" date="2021-03" db="EMBL/GenBank/DDBJ databases">
        <title>Genomic Encyclopedia of Type Strains, Phase IV (KMG-IV): sequencing the most valuable type-strain genomes for metagenomic binning, comparative biology and taxonomic classification.</title>
        <authorList>
            <person name="Goeker M."/>
        </authorList>
    </citation>
    <scope>NUCLEOTIDE SEQUENCE [LARGE SCALE GENOMIC DNA]</scope>
    <source>
        <strain evidence="2 3">DSM 21085</strain>
    </source>
</reference>
<feature type="transmembrane region" description="Helical" evidence="1">
    <location>
        <begin position="449"/>
        <end position="466"/>
    </location>
</feature>
<feature type="transmembrane region" description="Helical" evidence="1">
    <location>
        <begin position="171"/>
        <end position="193"/>
    </location>
</feature>
<organism evidence="2 3">
    <name type="scientific">Virgibacillus litoralis</name>
    <dbReference type="NCBI Taxonomy" id="578221"/>
    <lineage>
        <taxon>Bacteria</taxon>
        <taxon>Bacillati</taxon>
        <taxon>Bacillota</taxon>
        <taxon>Bacilli</taxon>
        <taxon>Bacillales</taxon>
        <taxon>Bacillaceae</taxon>
        <taxon>Virgibacillus</taxon>
    </lineage>
</organism>
<accession>A0ABS4HGU5</accession>